<sequence length="655" mass="73719">MIHTHESSAAYKYTSAVWHNPTSTRTVVQWSEKKSKMDVESSLKELTLDDNQPVSLEDSGFYSIHVQQLQQPGTSSSSDDQSQAQSLASLNNSGIDPKEDSQTDIGSSIENMRVKNTRDHYESNGACPEQKPVPDTQMPGWHARNYQDLVAYHAQLDRISHLISEAKNDITRHLQDTTGNVDLSQALKNSDKIFNEAVALKRIGEYIMYKFQLKSSDQRQETTTFATPATKMQTEVVTSKASYPTHHPQNGKEHTLADPLKQDLLYVALPTETQRNIDIRIPPVDDVQQHTTDTPGVLKKTSSGLDDGDVEMPPVAHDGLDTQEVLESMYTTGSNVDMYEDESSPESIAEEKAPENNGNPPHKHSFIQSREPSFLDGMSHHPLQNRAAVSPLGRIPHSLWDIRHTRYDKGTSFKFAEELFSFSRSVGIIVNNGHRWGTCARYGQRHVMTCQHVASPDYANLDESSDAYVEFNYYNEWPPQSSVRLPIKCIDYNCQSRSLDFCLLCLNIQDSRIQEVQSITPLGPYVRQGSLPVEVERVTLIGHPQGVRKSFDYNCPVLDWHQSAQYTGQISNDEENSSMFDANRINYRSTFWSGSSGSPVVAIFDDNVDNLQIVAMHTQGYPTGQPCEVEQGVKMSAIQDEVKSNRPDLYYELFT</sequence>
<feature type="region of interest" description="Disordered" evidence="1">
    <location>
        <begin position="337"/>
        <end position="367"/>
    </location>
</feature>
<evidence type="ECO:0000256" key="1">
    <source>
        <dbReference type="SAM" id="MobiDB-lite"/>
    </source>
</evidence>
<dbReference type="GeneID" id="118416754"/>
<dbReference type="InterPro" id="IPR043504">
    <property type="entry name" value="Peptidase_S1_PA_chymotrypsin"/>
</dbReference>
<keyword evidence="2" id="KW-1185">Reference proteome</keyword>
<reference evidence="3" key="2">
    <citation type="submission" date="2025-08" db="UniProtKB">
        <authorList>
            <consortium name="RefSeq"/>
        </authorList>
    </citation>
    <scope>IDENTIFICATION</scope>
    <source>
        <strain evidence="3">S238N-H82</strain>
        <tissue evidence="3">Testes</tissue>
    </source>
</reference>
<evidence type="ECO:0000313" key="3">
    <source>
        <dbReference type="RefSeq" id="XP_035677878.1"/>
    </source>
</evidence>
<feature type="compositionally biased region" description="Low complexity" evidence="1">
    <location>
        <begin position="75"/>
        <end position="93"/>
    </location>
</feature>
<dbReference type="AlphaFoldDB" id="A0A9J7L7X9"/>
<dbReference type="Gene3D" id="2.40.10.10">
    <property type="entry name" value="Trypsin-like serine proteases"/>
    <property type="match status" value="1"/>
</dbReference>
<name>A0A9J7L7X9_BRAFL</name>
<protein>
    <submittedName>
        <fullName evidence="3">Uncharacterized protein LOC118416754</fullName>
    </submittedName>
</protein>
<gene>
    <name evidence="3" type="primary">LOC118416754</name>
</gene>
<proteinExistence type="predicted"/>
<feature type="region of interest" description="Disordered" evidence="1">
    <location>
        <begin position="68"/>
        <end position="109"/>
    </location>
</feature>
<accession>A0A9J7L7X9</accession>
<dbReference type="KEGG" id="bfo:118416754"/>
<dbReference type="Pfam" id="PF13365">
    <property type="entry name" value="Trypsin_2"/>
    <property type="match status" value="1"/>
</dbReference>
<feature type="compositionally biased region" description="Polar residues" evidence="1">
    <location>
        <begin position="289"/>
        <end position="304"/>
    </location>
</feature>
<dbReference type="RefSeq" id="XP_035677878.1">
    <property type="nucleotide sequence ID" value="XM_035821985.1"/>
</dbReference>
<dbReference type="Proteomes" id="UP000001554">
    <property type="component" value="Chromosome 5"/>
</dbReference>
<dbReference type="InterPro" id="IPR009003">
    <property type="entry name" value="Peptidase_S1_PA"/>
</dbReference>
<organism evidence="2 3">
    <name type="scientific">Branchiostoma floridae</name>
    <name type="common">Florida lancelet</name>
    <name type="synonym">Amphioxus</name>
    <dbReference type="NCBI Taxonomy" id="7739"/>
    <lineage>
        <taxon>Eukaryota</taxon>
        <taxon>Metazoa</taxon>
        <taxon>Chordata</taxon>
        <taxon>Cephalochordata</taxon>
        <taxon>Leptocardii</taxon>
        <taxon>Amphioxiformes</taxon>
        <taxon>Branchiostomatidae</taxon>
        <taxon>Branchiostoma</taxon>
    </lineage>
</organism>
<reference evidence="2" key="1">
    <citation type="journal article" date="2020" name="Nat. Ecol. Evol.">
        <title>Deeply conserved synteny resolves early events in vertebrate evolution.</title>
        <authorList>
            <person name="Simakov O."/>
            <person name="Marletaz F."/>
            <person name="Yue J.X."/>
            <person name="O'Connell B."/>
            <person name="Jenkins J."/>
            <person name="Brandt A."/>
            <person name="Calef R."/>
            <person name="Tung C.H."/>
            <person name="Huang T.K."/>
            <person name="Schmutz J."/>
            <person name="Satoh N."/>
            <person name="Yu J.K."/>
            <person name="Putnam N.H."/>
            <person name="Green R.E."/>
            <person name="Rokhsar D.S."/>
        </authorList>
    </citation>
    <scope>NUCLEOTIDE SEQUENCE [LARGE SCALE GENOMIC DNA]</scope>
    <source>
        <strain evidence="2">S238N-H82</strain>
    </source>
</reference>
<evidence type="ECO:0000313" key="2">
    <source>
        <dbReference type="Proteomes" id="UP000001554"/>
    </source>
</evidence>
<feature type="region of interest" description="Disordered" evidence="1">
    <location>
        <begin position="286"/>
        <end position="310"/>
    </location>
</feature>
<dbReference type="OrthoDB" id="10025068at2759"/>
<dbReference type="SUPFAM" id="SSF50494">
    <property type="entry name" value="Trypsin-like serine proteases"/>
    <property type="match status" value="1"/>
</dbReference>
<dbReference type="PANTHER" id="PTHR14389">
    <property type="entry name" value="SI:CH1073-475A24.1"/>
    <property type="match status" value="1"/>
</dbReference>
<dbReference type="PANTHER" id="PTHR14389:SF3">
    <property type="entry name" value="PROTEIN FAM111A-LIKE"/>
    <property type="match status" value="1"/>
</dbReference>